<dbReference type="InterPro" id="IPR036291">
    <property type="entry name" value="NAD(P)-bd_dom_sf"/>
</dbReference>
<dbReference type="InterPro" id="IPR013549">
    <property type="entry name" value="DUF1731"/>
</dbReference>
<sequence>MNIAITGASGFIGRHLTAFFTEQGHRVVPLGRPMFREGMLGYLVQALSHCDVIINLAGAPVNKRWTPEYKHELYDSRIRVTQRIVRALGAGRQKPRLMISASAMGYYPSAGTFDEYTNTRGEGFLPDLCYAWEKEARRCPPQTRLVIARFGLVLSPDGGAMEQMLRPLNMKFAAAIGPGTQPFPWISIDDLCRAMALFIEDDTLQGVFNLVAPQQITQAAFTRALAKAYHAWGTIIVPRFIFRIMYGEGAAFLTTGQYVRPRRLEEAGFHFTDNTVGQLFRGVDRSTIDRLDVSRYMGRWYEIARYDHRFERGMSGVTATYKLSPDGSISVLNAGYKRDTHGRSKFRRAVGRAKIPDTARPGRLKVSFFLWFYSDYYILELDREGYNYALIGSSSDKYLWILSRTPQLPEDVKRLLLTAALRRGYDTNRLLWIDQTRYI</sequence>
<feature type="domain" description="DUF1731" evidence="4">
    <location>
        <begin position="237"/>
        <end position="277"/>
    </location>
</feature>
<comment type="similarity">
    <text evidence="1">Belongs to the NAD(P)-dependent epimerase/dehydratase family. SDR39U1 subfamily.</text>
</comment>
<evidence type="ECO:0000259" key="3">
    <source>
        <dbReference type="Pfam" id="PF08212"/>
    </source>
</evidence>
<dbReference type="Pfam" id="PF08338">
    <property type="entry name" value="DUF1731"/>
    <property type="match status" value="1"/>
</dbReference>
<dbReference type="PROSITE" id="PS00213">
    <property type="entry name" value="LIPOCALIN"/>
    <property type="match status" value="1"/>
</dbReference>
<dbReference type="InterPro" id="IPR012674">
    <property type="entry name" value="Calycin"/>
</dbReference>
<proteinExistence type="inferred from homology"/>
<evidence type="ECO:0000313" key="6">
    <source>
        <dbReference type="Proteomes" id="UP000422221"/>
    </source>
</evidence>
<evidence type="ECO:0000259" key="4">
    <source>
        <dbReference type="Pfam" id="PF08338"/>
    </source>
</evidence>
<feature type="domain" description="Lipocalin/cytosolic fatty-acid binding" evidence="3">
    <location>
        <begin position="291"/>
        <end position="435"/>
    </location>
</feature>
<comment type="caution">
    <text evidence="5">The sequence shown here is derived from an EMBL/GenBank/DDBJ whole genome shotgun (WGS) entry which is preliminary data.</text>
</comment>
<dbReference type="SUPFAM" id="SSF51735">
    <property type="entry name" value="NAD(P)-binding Rossmann-fold domains"/>
    <property type="match status" value="1"/>
</dbReference>
<evidence type="ECO:0000313" key="5">
    <source>
        <dbReference type="EMBL" id="KAA3759933.1"/>
    </source>
</evidence>
<dbReference type="PRINTS" id="PR01171">
    <property type="entry name" value="BCTLIPOCALIN"/>
</dbReference>
<dbReference type="InterPro" id="IPR001509">
    <property type="entry name" value="Epimerase_deHydtase"/>
</dbReference>
<organism evidence="5 6">
    <name type="scientific">Bacteroides salyersiae</name>
    <dbReference type="NCBI Taxonomy" id="291644"/>
    <lineage>
        <taxon>Bacteria</taxon>
        <taxon>Pseudomonadati</taxon>
        <taxon>Bacteroidota</taxon>
        <taxon>Bacteroidia</taxon>
        <taxon>Bacteroidales</taxon>
        <taxon>Bacteroidaceae</taxon>
        <taxon>Bacteroides</taxon>
    </lineage>
</organism>
<dbReference type="SUPFAM" id="SSF50814">
    <property type="entry name" value="Lipocalins"/>
    <property type="match status" value="1"/>
</dbReference>
<dbReference type="Proteomes" id="UP000422221">
    <property type="component" value="Unassembled WGS sequence"/>
</dbReference>
<dbReference type="CDD" id="cd19438">
    <property type="entry name" value="lipocalin_Blc-like"/>
    <property type="match status" value="1"/>
</dbReference>
<dbReference type="Gene3D" id="3.40.50.720">
    <property type="entry name" value="NAD(P)-binding Rossmann-like Domain"/>
    <property type="match status" value="1"/>
</dbReference>
<reference evidence="5 6" key="1">
    <citation type="journal article" date="2019" name="Nat. Med.">
        <title>A library of human gut bacterial isolates paired with longitudinal multiomics data enables mechanistic microbiome research.</title>
        <authorList>
            <person name="Poyet M."/>
            <person name="Groussin M."/>
            <person name="Gibbons S.M."/>
            <person name="Avila-Pacheco J."/>
            <person name="Jiang X."/>
            <person name="Kearney S.M."/>
            <person name="Perrotta A.R."/>
            <person name="Berdy B."/>
            <person name="Zhao S."/>
            <person name="Lieberman T.D."/>
            <person name="Swanson P.K."/>
            <person name="Smith M."/>
            <person name="Roesemann S."/>
            <person name="Alexander J.E."/>
            <person name="Rich S.A."/>
            <person name="Livny J."/>
            <person name="Vlamakis H."/>
            <person name="Clish C."/>
            <person name="Bullock K."/>
            <person name="Deik A."/>
            <person name="Scott J."/>
            <person name="Pierce K.A."/>
            <person name="Xavier R.J."/>
            <person name="Alm E.J."/>
        </authorList>
    </citation>
    <scope>NUCLEOTIDE SEQUENCE [LARGE SCALE GENOMIC DNA]</scope>
    <source>
        <strain evidence="5 6">BIOML-A10</strain>
    </source>
</reference>
<dbReference type="Pfam" id="PF08212">
    <property type="entry name" value="Lipocalin_2"/>
    <property type="match status" value="1"/>
</dbReference>
<gene>
    <name evidence="5" type="ORF">F3F73_18880</name>
</gene>
<feature type="domain" description="NAD-dependent epimerase/dehydratase" evidence="2">
    <location>
        <begin position="3"/>
        <end position="209"/>
    </location>
</feature>
<dbReference type="PANTHER" id="PTHR11092:SF0">
    <property type="entry name" value="EPIMERASE FAMILY PROTEIN SDR39U1"/>
    <property type="match status" value="1"/>
</dbReference>
<dbReference type="PANTHER" id="PTHR11092">
    <property type="entry name" value="SUGAR NUCLEOTIDE EPIMERASE RELATED"/>
    <property type="match status" value="1"/>
</dbReference>
<dbReference type="InterPro" id="IPR010099">
    <property type="entry name" value="SDR39U1"/>
</dbReference>
<dbReference type="NCBIfam" id="TIGR01777">
    <property type="entry name" value="yfcH"/>
    <property type="match status" value="1"/>
</dbReference>
<dbReference type="RefSeq" id="WP_130059616.1">
    <property type="nucleotide sequence ID" value="NZ_JADNPJ010000021.1"/>
</dbReference>
<dbReference type="AlphaFoldDB" id="A0A7J4XEJ0"/>
<dbReference type="InterPro" id="IPR002446">
    <property type="entry name" value="Lipocalin_bac"/>
</dbReference>
<name>A0A7J4XEJ0_9BACE</name>
<dbReference type="Gene3D" id="2.40.128.20">
    <property type="match status" value="1"/>
</dbReference>
<accession>A0A7J4XEJ0</accession>
<dbReference type="InterPro" id="IPR047202">
    <property type="entry name" value="Lipocalin_Blc-like_dom"/>
</dbReference>
<dbReference type="InterPro" id="IPR022272">
    <property type="entry name" value="Lipocalin_CS"/>
</dbReference>
<evidence type="ECO:0000259" key="2">
    <source>
        <dbReference type="Pfam" id="PF01370"/>
    </source>
</evidence>
<evidence type="ECO:0000256" key="1">
    <source>
        <dbReference type="ARBA" id="ARBA00009353"/>
    </source>
</evidence>
<dbReference type="EMBL" id="VWMK01000021">
    <property type="protein sequence ID" value="KAA3759933.1"/>
    <property type="molecule type" value="Genomic_DNA"/>
</dbReference>
<dbReference type="InterPro" id="IPR000566">
    <property type="entry name" value="Lipocln_cytosolic_FA-bd_dom"/>
</dbReference>
<dbReference type="Pfam" id="PF01370">
    <property type="entry name" value="Epimerase"/>
    <property type="match status" value="1"/>
</dbReference>
<protein>
    <submittedName>
        <fullName evidence="5">TIGR01777 family protein</fullName>
    </submittedName>
</protein>